<dbReference type="AlphaFoldDB" id="A0AAU8ASB0"/>
<evidence type="ECO:0000313" key="2">
    <source>
        <dbReference type="EMBL" id="XCC97863.1"/>
    </source>
</evidence>
<dbReference type="InterPro" id="IPR025489">
    <property type="entry name" value="DUF4381"/>
</dbReference>
<organism evidence="2">
    <name type="scientific">Alloyangia sp. H15</name>
    <dbReference type="NCBI Taxonomy" id="3029062"/>
    <lineage>
        <taxon>Bacteria</taxon>
        <taxon>Pseudomonadati</taxon>
        <taxon>Pseudomonadota</taxon>
        <taxon>Alphaproteobacteria</taxon>
        <taxon>Rhodobacterales</taxon>
        <taxon>Roseobacteraceae</taxon>
        <taxon>Alloyangia</taxon>
    </lineage>
</organism>
<feature type="transmembrane region" description="Helical" evidence="1">
    <location>
        <begin position="33"/>
        <end position="54"/>
    </location>
</feature>
<accession>A0AAU8ASB0</accession>
<keyword evidence="1" id="KW-1133">Transmembrane helix</keyword>
<protein>
    <submittedName>
        <fullName evidence="2">DUF4381 domain-containing protein</fullName>
    </submittedName>
</protein>
<keyword evidence="1" id="KW-0472">Membrane</keyword>
<gene>
    <name evidence="2" type="ORF">PVT71_28990</name>
</gene>
<proteinExistence type="predicted"/>
<geneLocation type="plasmid" evidence="2">
    <name>unnamed5</name>
</geneLocation>
<keyword evidence="2" id="KW-0614">Plasmid</keyword>
<dbReference type="EMBL" id="CP123390">
    <property type="protein sequence ID" value="XCC97863.1"/>
    <property type="molecule type" value="Genomic_DNA"/>
</dbReference>
<sequence length="157" mass="17315">MNPDLENLDLVELLKLLEMPPDPAQVSYAPQTAGWWVMAAAALIVLAALVWALLRHRRANAYRRAALRALEQADDDPAQIAAVLRRTAVAAYPRRQVAKLYGEAWLNFLDTSFAGEGFADGPGRVLSSAAYRPVAAADPLLRSLAERWIRSHKRGKT</sequence>
<dbReference type="Pfam" id="PF14316">
    <property type="entry name" value="DUF4381"/>
    <property type="match status" value="1"/>
</dbReference>
<dbReference type="RefSeq" id="WP_353476742.1">
    <property type="nucleotide sequence ID" value="NZ_CP123390.1"/>
</dbReference>
<name>A0AAU8ASB0_9RHOB</name>
<reference evidence="2" key="1">
    <citation type="submission" date="2023-02" db="EMBL/GenBank/DDBJ databases">
        <title>Description and genomic characterization of Salipiger bruguierae sp. nov., isolated from the sediment of mangrove plant Bruguiera sexangula.</title>
        <authorList>
            <person name="Long M."/>
        </authorList>
    </citation>
    <scope>NUCLEOTIDE SEQUENCE</scope>
    <source>
        <strain evidence="2">H15</strain>
        <plasmid evidence="2">unnamed5</plasmid>
    </source>
</reference>
<evidence type="ECO:0000256" key="1">
    <source>
        <dbReference type="SAM" id="Phobius"/>
    </source>
</evidence>
<keyword evidence="1" id="KW-0812">Transmembrane</keyword>